<dbReference type="RefSeq" id="WP_129331415.1">
    <property type="nucleotide sequence ID" value="NZ_SDVB01000170.1"/>
</dbReference>
<protein>
    <submittedName>
        <fullName evidence="2">ATP-binding protein</fullName>
    </submittedName>
</protein>
<keyword evidence="2" id="KW-0067">ATP-binding</keyword>
<organism evidence="2 3">
    <name type="scientific">Ciceribacter ferrooxidans</name>
    <dbReference type="NCBI Taxonomy" id="2509717"/>
    <lineage>
        <taxon>Bacteria</taxon>
        <taxon>Pseudomonadati</taxon>
        <taxon>Pseudomonadota</taxon>
        <taxon>Alphaproteobacteria</taxon>
        <taxon>Hyphomicrobiales</taxon>
        <taxon>Rhizobiaceae</taxon>
        <taxon>Ciceribacter</taxon>
    </lineage>
</organism>
<accession>A0A4Q2TER5</accession>
<reference evidence="2 3" key="1">
    <citation type="submission" date="2019-01" db="EMBL/GenBank/DDBJ databases">
        <authorList>
            <person name="Deng T."/>
        </authorList>
    </citation>
    <scope>NUCLEOTIDE SEQUENCE [LARGE SCALE GENOMIC DNA]</scope>
    <source>
        <strain evidence="2 3">F8825</strain>
    </source>
</reference>
<dbReference type="Proteomes" id="UP000291088">
    <property type="component" value="Unassembled WGS sequence"/>
</dbReference>
<sequence length="613" mass="66958">MSDFGLNPNLQIGTVFETSGTTLKISLRRSLTELVQTHGGTVYSVGQIGSLIKLHMGRTILFAMVRLLRLQTEEEAAAQGASEASDRRVLEADLFGEARWQMSDETLSFDRGVRNSPLPLQAAYLVTASETRRLYTAIEKKGGDGPNRFISFGAYVGAEGVACHADMDKLFGQHFAVLGSTGSGKSTAVAAILHAVLDHRAVEGGPTSKPRVIIIDPHGEYGAAFGDKAIVYRAYDDADAGAAGTRQIKLPYWLMSSDEFRRLVVGKGEFEATSQANVVYKALSHARMHMLKLVIDASAAGRKTDAVGHPDLPRPANGVDAAAIAEFDRDWPVPFDLDEFKRHIEICQNNRRQNGAWQPVTDSEFQQKFASILDKLSVLRLDARIDFLMRNYADGDPSLADVLAQFVGADAERPNAPIRIIDISGLPTEVAGPLTAAIARLLFSYKLAQTREEREKDPILVVCEEAHRYVPDRGEAQYAAAQDAIRRIAREGRKYGIGLMLVSQRPSDVESTVLSQCNSWVVLRLTNGTDQEHVGRFLPDTMAGLTKLLPSLPRREALFVGEAAALPARIKLTHLPPEKRPNSNDISFAAGWSAEFPDPGVLGIVANRMSSRS</sequence>
<dbReference type="Gene3D" id="3.40.50.300">
    <property type="entry name" value="P-loop containing nucleotide triphosphate hydrolases"/>
    <property type="match status" value="2"/>
</dbReference>
<dbReference type="PANTHER" id="PTHR42957:SF1">
    <property type="entry name" value="HELICASE MJ1565-RELATED"/>
    <property type="match status" value="1"/>
</dbReference>
<dbReference type="EMBL" id="SDVB01000170">
    <property type="protein sequence ID" value="RYC17842.1"/>
    <property type="molecule type" value="Genomic_DNA"/>
</dbReference>
<dbReference type="Pfam" id="PF01935">
    <property type="entry name" value="DUF87"/>
    <property type="match status" value="1"/>
</dbReference>
<feature type="domain" description="Helicase HerA central" evidence="1">
    <location>
        <begin position="152"/>
        <end position="440"/>
    </location>
</feature>
<evidence type="ECO:0000313" key="2">
    <source>
        <dbReference type="EMBL" id="RYC17842.1"/>
    </source>
</evidence>
<dbReference type="InterPro" id="IPR002789">
    <property type="entry name" value="HerA_central"/>
</dbReference>
<gene>
    <name evidence="2" type="ORF">EUU22_07675</name>
</gene>
<dbReference type="SUPFAM" id="SSF52540">
    <property type="entry name" value="P-loop containing nucleoside triphosphate hydrolases"/>
    <property type="match status" value="1"/>
</dbReference>
<dbReference type="AlphaFoldDB" id="A0A4Q2TER5"/>
<dbReference type="PANTHER" id="PTHR42957">
    <property type="entry name" value="HELICASE MJ1565-RELATED"/>
    <property type="match status" value="1"/>
</dbReference>
<dbReference type="GO" id="GO:0005524">
    <property type="term" value="F:ATP binding"/>
    <property type="evidence" value="ECO:0007669"/>
    <property type="project" value="UniProtKB-KW"/>
</dbReference>
<comment type="caution">
    <text evidence="2">The sequence shown here is derived from an EMBL/GenBank/DDBJ whole genome shotgun (WGS) entry which is preliminary data.</text>
</comment>
<proteinExistence type="predicted"/>
<name>A0A4Q2TER5_9HYPH</name>
<dbReference type="InterPro" id="IPR008571">
    <property type="entry name" value="HerA-like"/>
</dbReference>
<keyword evidence="2" id="KW-0547">Nucleotide-binding</keyword>
<dbReference type="InterPro" id="IPR027417">
    <property type="entry name" value="P-loop_NTPase"/>
</dbReference>
<evidence type="ECO:0000313" key="3">
    <source>
        <dbReference type="Proteomes" id="UP000291088"/>
    </source>
</evidence>
<dbReference type="CDD" id="cd01127">
    <property type="entry name" value="TrwB_TraG_TraD_VirD4"/>
    <property type="match status" value="1"/>
</dbReference>
<evidence type="ECO:0000259" key="1">
    <source>
        <dbReference type="Pfam" id="PF01935"/>
    </source>
</evidence>
<keyword evidence="3" id="KW-1185">Reference proteome</keyword>
<dbReference type="OrthoDB" id="9806951at2"/>